<evidence type="ECO:0000313" key="3">
    <source>
        <dbReference type="Proteomes" id="UP000828390"/>
    </source>
</evidence>
<dbReference type="InterPro" id="IPR011335">
    <property type="entry name" value="Restrct_endonuc-II-like"/>
</dbReference>
<proteinExistence type="predicted"/>
<sequence length="461" mass="52444">MAISCMIAYIYDIDEYITLAKEVLNEIIHCIACINGSVEHMIKGSKANLYTCSNFCELKTNGDNTRHIRQRTDELHERRRKAKVTGSTLFEAIGLDGAKKQQTYFDKLCCGLESMLSAKVSEFMEYGTKNEPNAMVTLTGKVLPTMFQNLICCEEGFVEIGKTKDNNPFMVVSPDGSIRRDTTLERTELSVELKCPVMDIHKTIPTRYYLQCQAEIIALGVDSLVYLCWKSDFSSVFVVQRDDTVFASAYGFAEKFYKSKTPMRVKSVKQDVKQLKQDIVKACGDNTKVRLVGLFPSLEHDENMINQFESQSFSKAKVELMLNQIIKAIERKFELFRENATEAVVFLCSTLDRSINTKSVTAPVCWLTKGYSLDSNTMRRIAEHVLNVCHDAEIHIPAISFDGQWHLLAVRDANNKPLTKLQLQKDIWKEIEGKKKQEVLAELKFSTNNQIGKYSKMTMVI</sequence>
<evidence type="ECO:0000259" key="1">
    <source>
        <dbReference type="Pfam" id="PF09588"/>
    </source>
</evidence>
<comment type="caution">
    <text evidence="2">The sequence shown here is derived from an EMBL/GenBank/DDBJ whole genome shotgun (WGS) entry which is preliminary data.</text>
</comment>
<gene>
    <name evidence="2" type="ORF">DPMN_133370</name>
</gene>
<dbReference type="InterPro" id="IPR011604">
    <property type="entry name" value="PDDEXK-like_dom_sf"/>
</dbReference>
<keyword evidence="3" id="KW-1185">Reference proteome</keyword>
<organism evidence="2 3">
    <name type="scientific">Dreissena polymorpha</name>
    <name type="common">Zebra mussel</name>
    <name type="synonym">Mytilus polymorpha</name>
    <dbReference type="NCBI Taxonomy" id="45954"/>
    <lineage>
        <taxon>Eukaryota</taxon>
        <taxon>Metazoa</taxon>
        <taxon>Spiralia</taxon>
        <taxon>Lophotrochozoa</taxon>
        <taxon>Mollusca</taxon>
        <taxon>Bivalvia</taxon>
        <taxon>Autobranchia</taxon>
        <taxon>Heteroconchia</taxon>
        <taxon>Euheterodonta</taxon>
        <taxon>Imparidentia</taxon>
        <taxon>Neoheterodontei</taxon>
        <taxon>Myida</taxon>
        <taxon>Dreissenoidea</taxon>
        <taxon>Dreissenidae</taxon>
        <taxon>Dreissena</taxon>
    </lineage>
</organism>
<dbReference type="Gene3D" id="3.90.320.10">
    <property type="match status" value="1"/>
</dbReference>
<dbReference type="PANTHER" id="PTHR46609:SF8">
    <property type="entry name" value="YQAJ VIRAL RECOMBINASE DOMAIN-CONTAINING PROTEIN"/>
    <property type="match status" value="1"/>
</dbReference>
<protein>
    <recommendedName>
        <fullName evidence="1">YqaJ viral recombinase domain-containing protein</fullName>
    </recommendedName>
</protein>
<dbReference type="Pfam" id="PF09588">
    <property type="entry name" value="YqaJ"/>
    <property type="match status" value="1"/>
</dbReference>
<feature type="domain" description="YqaJ viral recombinase" evidence="1">
    <location>
        <begin position="78"/>
        <end position="217"/>
    </location>
</feature>
<dbReference type="EMBL" id="JAIWYP010000006">
    <property type="protein sequence ID" value="KAH3805073.1"/>
    <property type="molecule type" value="Genomic_DNA"/>
</dbReference>
<dbReference type="AlphaFoldDB" id="A0A9D4FU72"/>
<name>A0A9D4FU72_DREPO</name>
<dbReference type="InterPro" id="IPR051703">
    <property type="entry name" value="NF-kappa-B_Signaling_Reg"/>
</dbReference>
<dbReference type="Proteomes" id="UP000828390">
    <property type="component" value="Unassembled WGS sequence"/>
</dbReference>
<evidence type="ECO:0000313" key="2">
    <source>
        <dbReference type="EMBL" id="KAH3805073.1"/>
    </source>
</evidence>
<dbReference type="InterPro" id="IPR019080">
    <property type="entry name" value="YqaJ_viral_recombinase"/>
</dbReference>
<dbReference type="GO" id="GO:0006281">
    <property type="term" value="P:DNA repair"/>
    <property type="evidence" value="ECO:0007669"/>
    <property type="project" value="UniProtKB-ARBA"/>
</dbReference>
<reference evidence="2" key="2">
    <citation type="submission" date="2020-11" db="EMBL/GenBank/DDBJ databases">
        <authorList>
            <person name="McCartney M.A."/>
            <person name="Auch B."/>
            <person name="Kono T."/>
            <person name="Mallez S."/>
            <person name="Becker A."/>
            <person name="Gohl D.M."/>
            <person name="Silverstein K.A.T."/>
            <person name="Koren S."/>
            <person name="Bechman K.B."/>
            <person name="Herman A."/>
            <person name="Abrahante J.E."/>
            <person name="Garbe J."/>
        </authorList>
    </citation>
    <scope>NUCLEOTIDE SEQUENCE</scope>
    <source>
        <strain evidence="2">Duluth1</strain>
        <tissue evidence="2">Whole animal</tissue>
    </source>
</reference>
<accession>A0A9D4FU72</accession>
<dbReference type="PANTHER" id="PTHR46609">
    <property type="entry name" value="EXONUCLEASE, PHAGE-TYPE/RECB, C-TERMINAL DOMAIN-CONTAINING PROTEIN"/>
    <property type="match status" value="1"/>
</dbReference>
<dbReference type="SUPFAM" id="SSF52980">
    <property type="entry name" value="Restriction endonuclease-like"/>
    <property type="match status" value="1"/>
</dbReference>
<reference evidence="2" key="1">
    <citation type="journal article" date="2019" name="bioRxiv">
        <title>The Genome of the Zebra Mussel, Dreissena polymorpha: A Resource for Invasive Species Research.</title>
        <authorList>
            <person name="McCartney M.A."/>
            <person name="Auch B."/>
            <person name="Kono T."/>
            <person name="Mallez S."/>
            <person name="Zhang Y."/>
            <person name="Obille A."/>
            <person name="Becker A."/>
            <person name="Abrahante J.E."/>
            <person name="Garbe J."/>
            <person name="Badalamenti J.P."/>
            <person name="Herman A."/>
            <person name="Mangelson H."/>
            <person name="Liachko I."/>
            <person name="Sullivan S."/>
            <person name="Sone E.D."/>
            <person name="Koren S."/>
            <person name="Silverstein K.A.T."/>
            <person name="Beckman K.B."/>
            <person name="Gohl D.M."/>
        </authorList>
    </citation>
    <scope>NUCLEOTIDE SEQUENCE</scope>
    <source>
        <strain evidence="2">Duluth1</strain>
        <tissue evidence="2">Whole animal</tissue>
    </source>
</reference>